<dbReference type="EMBL" id="JACSQM010000001">
    <property type="protein sequence ID" value="MBD7963189.1"/>
    <property type="molecule type" value="Genomic_DNA"/>
</dbReference>
<dbReference type="PANTHER" id="PTHR30032:SF8">
    <property type="entry name" value="GERMINATION-SPECIFIC N-ACETYLMURAMOYL-L-ALANINE AMIDASE"/>
    <property type="match status" value="1"/>
</dbReference>
<dbReference type="PANTHER" id="PTHR30032">
    <property type="entry name" value="N-ACETYLMURAMOYL-L-ALANINE AMIDASE-RELATED"/>
    <property type="match status" value="1"/>
</dbReference>
<dbReference type="InterPro" id="IPR046540">
    <property type="entry name" value="DMFA2_C"/>
</dbReference>
<comment type="caution">
    <text evidence="2">The sequence shown here is derived from an EMBL/GenBank/DDBJ whole genome shotgun (WGS) entry which is preliminary data.</text>
</comment>
<dbReference type="Pfam" id="PF04122">
    <property type="entry name" value="CW_binding_2"/>
    <property type="match status" value="3"/>
</dbReference>
<evidence type="ECO:0000313" key="3">
    <source>
        <dbReference type="Proteomes" id="UP000603641"/>
    </source>
</evidence>
<dbReference type="Proteomes" id="UP000603641">
    <property type="component" value="Unassembled WGS sequence"/>
</dbReference>
<name>A0ABR8SI66_9BACL</name>
<evidence type="ECO:0000313" key="2">
    <source>
        <dbReference type="EMBL" id="MBD7963189.1"/>
    </source>
</evidence>
<reference evidence="2 3" key="1">
    <citation type="submission" date="2020-08" db="EMBL/GenBank/DDBJ databases">
        <title>A Genomic Blueprint of the Chicken Gut Microbiome.</title>
        <authorList>
            <person name="Gilroy R."/>
            <person name="Ravi A."/>
            <person name="Getino M."/>
            <person name="Pursley I."/>
            <person name="Horton D.L."/>
            <person name="Alikhan N.-F."/>
            <person name="Baker D."/>
            <person name="Gharbi K."/>
            <person name="Hall N."/>
            <person name="Watson M."/>
            <person name="Adriaenssens E.M."/>
            <person name="Foster-Nyarko E."/>
            <person name="Jarju S."/>
            <person name="Secka A."/>
            <person name="Antonio M."/>
            <person name="Oren A."/>
            <person name="Chaudhuri R."/>
            <person name="La Ragione R.M."/>
            <person name="Hildebrand F."/>
            <person name="Pallen M.J."/>
        </authorList>
    </citation>
    <scope>NUCLEOTIDE SEQUENCE [LARGE SCALE GENOMIC DNA]</scope>
    <source>
        <strain evidence="2 3">Sa2CUA10</strain>
    </source>
</reference>
<protein>
    <submittedName>
        <fullName evidence="2">Cell wall-binding repeat-containing protein</fullName>
    </submittedName>
</protein>
<organism evidence="2 3">
    <name type="scientific">Fictibacillus norfolkensis</name>
    <dbReference type="NCBI Taxonomy" id="2762233"/>
    <lineage>
        <taxon>Bacteria</taxon>
        <taxon>Bacillati</taxon>
        <taxon>Bacillota</taxon>
        <taxon>Bacilli</taxon>
        <taxon>Bacillales</taxon>
        <taxon>Fictibacillaceae</taxon>
        <taxon>Fictibacillus</taxon>
    </lineage>
</organism>
<sequence length="740" mass="82503">MSYKLCFKYLLIVLPIVFIFTSLTSYAHDINSSRISGADRFEVAVNVSKKGWPKTSETVILSNYLAYADALSAAPLAYKYNAPILLTQPKRLTGTTKKEITRLKPKKVILVGGTGSIDNEITNEIKAMGIAIERISGKDRFEVAYKISKKLSNNGKAVVAYGLNFPDALAIAPYAARNEIPILLTLSDKLPSYTKKALQEKNVKQSYIVGGEGSVGKNVEKELPAPDRIGGENRFEVASNIIRDLNLPTERAFLSTGMNFADALTGSVLAAKENAPMLLTLSDRLPVESKEIIYDKNINNFTILGGTGSVNENVLNIPHHWEITKPSGTALQGYASATSAFQGETLNFYIHSTLPYNIDIFRMGYYGGEGAKLVKSIKDLPANKQSFIADPSTMRADWKPTVPVEISDSWESGVYLAKLTHKSEKASYITFVVKDKQPQASIGVLISTNTYHAYNNWGGKSLYGYNSTNKDAAVKVSLDRPYNNGRGSGEFFAYEYNMIRWLEKKGYNLTYFTDTDADNGLLAKLNTKLLLIPGHDEYWTKAMRDSIQKETSSRMNLAVFNANVAYWQVRLSENDRLLIGYKNRANEDPYYKTNPKEVTTRFRDVPVNRPEYEVLGLMYQGIPEQKQQPLVVSNPSHWLYKGTGLKRGDKIHGVVGGEVDRYDGQMSGVEVLASSPVRLYGKDSLAHVIWYNKPAGGKVFATGTFYWSWFLDSFGHETYAKPNKHIETMTVNALEKLLED</sequence>
<dbReference type="Gene3D" id="3.40.50.12090">
    <property type="match status" value="2"/>
</dbReference>
<evidence type="ECO:0000259" key="1">
    <source>
        <dbReference type="Pfam" id="PF20254"/>
    </source>
</evidence>
<dbReference type="InterPro" id="IPR051922">
    <property type="entry name" value="Bact_Sporulation_Assoc"/>
</dbReference>
<dbReference type="RefSeq" id="WP_191752576.1">
    <property type="nucleotide sequence ID" value="NZ_JACSQM010000001.1"/>
</dbReference>
<keyword evidence="3" id="KW-1185">Reference proteome</keyword>
<gene>
    <name evidence="2" type="ORF">H9648_03905</name>
</gene>
<accession>A0ABR8SI66</accession>
<dbReference type="Pfam" id="PF20254">
    <property type="entry name" value="DMFA2_C"/>
    <property type="match status" value="1"/>
</dbReference>
<feature type="domain" description="N,N-dimethylformamidase beta subunit-like C-terminal" evidence="1">
    <location>
        <begin position="358"/>
        <end position="712"/>
    </location>
</feature>
<dbReference type="InterPro" id="IPR007253">
    <property type="entry name" value="Cell_wall-bd_2"/>
</dbReference>
<proteinExistence type="predicted"/>